<dbReference type="Pfam" id="PF00724">
    <property type="entry name" value="Oxidored_FMN"/>
    <property type="match status" value="1"/>
</dbReference>
<evidence type="ECO:0000313" key="6">
    <source>
        <dbReference type="Proteomes" id="UP000321580"/>
    </source>
</evidence>
<comment type="caution">
    <text evidence="5">The sequence shown here is derived from an EMBL/GenBank/DDBJ whole genome shotgun (WGS) entry which is preliminary data.</text>
</comment>
<dbReference type="Proteomes" id="UP000321580">
    <property type="component" value="Unassembled WGS sequence"/>
</dbReference>
<dbReference type="GO" id="GO:0010181">
    <property type="term" value="F:FMN binding"/>
    <property type="evidence" value="ECO:0007669"/>
    <property type="project" value="InterPro"/>
</dbReference>
<sequence length="366" mass="39720">MSNPLFTPYQLGRARLKNRLVMAPLTRSRAIGNMPNGLMARYYEQRNGAGLIITEGTSPSPNGLGYPRIPGLFNAEQAEAWKNITARVHKGGSHIFVQLMHTGRIGHALNLPEGAKILAPSAVKPDGQQMYTDQEGMKEIGTPQAMTAAEVEAAIGEHVQAARYAIAAGFDGVELHGANGYLIEQFLNPKSNVRADEYGGSVENRARFLLDMADRVGEAIGADKVGVRLSPFGVNAGMPVYDEAETIEMYQYLAEALNGRAVYLHIADHSSMGAPEVPQSLKESMRNAFSGTFLLSGGYDQERAVSDLEAGRGDLVAFGRMWLANPDLDERFRAEAELNTPDFDTFYTPGEKGYTDYPALAEASQG</sequence>
<comment type="cofactor">
    <cofactor evidence="1">
        <name>FMN</name>
        <dbReference type="ChEBI" id="CHEBI:58210"/>
    </cofactor>
</comment>
<dbReference type="GO" id="GO:0016628">
    <property type="term" value="F:oxidoreductase activity, acting on the CH-CH group of donors, NAD or NADP as acceptor"/>
    <property type="evidence" value="ECO:0007669"/>
    <property type="project" value="UniProtKB-ARBA"/>
</dbReference>
<dbReference type="RefSeq" id="WP_147166804.1">
    <property type="nucleotide sequence ID" value="NZ_VOOR01000012.1"/>
</dbReference>
<dbReference type="AlphaFoldDB" id="A0A5C6RQB6"/>
<dbReference type="InterPro" id="IPR013785">
    <property type="entry name" value="Aldolase_TIM"/>
</dbReference>
<evidence type="ECO:0000259" key="4">
    <source>
        <dbReference type="Pfam" id="PF00724"/>
    </source>
</evidence>
<accession>A0A5C6RQB6</accession>
<dbReference type="FunFam" id="3.20.20.70:FF:000059">
    <property type="entry name" value="N-ethylmaleimide reductase, FMN-linked"/>
    <property type="match status" value="1"/>
</dbReference>
<reference evidence="5 6" key="1">
    <citation type="submission" date="2019-08" db="EMBL/GenBank/DDBJ databases">
        <title>Genome of Phaeodactylibacter luteus.</title>
        <authorList>
            <person name="Bowman J.P."/>
        </authorList>
    </citation>
    <scope>NUCLEOTIDE SEQUENCE [LARGE SCALE GENOMIC DNA]</scope>
    <source>
        <strain evidence="5 6">KCTC 42180</strain>
    </source>
</reference>
<evidence type="ECO:0000313" key="5">
    <source>
        <dbReference type="EMBL" id="TXB64105.1"/>
    </source>
</evidence>
<gene>
    <name evidence="5" type="ORF">FRY97_07365</name>
</gene>
<dbReference type="PANTHER" id="PTHR22893:SF91">
    <property type="entry name" value="NADPH DEHYDROGENASE 2-RELATED"/>
    <property type="match status" value="1"/>
</dbReference>
<proteinExistence type="inferred from homology"/>
<dbReference type="Gene3D" id="3.20.20.70">
    <property type="entry name" value="Aldolase class I"/>
    <property type="match status" value="1"/>
</dbReference>
<dbReference type="PANTHER" id="PTHR22893">
    <property type="entry name" value="NADH OXIDOREDUCTASE-RELATED"/>
    <property type="match status" value="1"/>
</dbReference>
<evidence type="ECO:0000256" key="2">
    <source>
        <dbReference type="ARBA" id="ARBA00005979"/>
    </source>
</evidence>
<comment type="similarity">
    <text evidence="2">Belongs to the NADH:flavin oxidoreductase/NADH oxidase family.</text>
</comment>
<dbReference type="InterPro" id="IPR001155">
    <property type="entry name" value="OxRdtase_FMN_N"/>
</dbReference>
<protein>
    <submittedName>
        <fullName evidence="5">Alkene reductase</fullName>
    </submittedName>
</protein>
<name>A0A5C6RQB6_9BACT</name>
<dbReference type="OrthoDB" id="9772736at2"/>
<dbReference type="CDD" id="cd02933">
    <property type="entry name" value="OYE_like_FMN"/>
    <property type="match status" value="1"/>
</dbReference>
<evidence type="ECO:0000256" key="1">
    <source>
        <dbReference type="ARBA" id="ARBA00001917"/>
    </source>
</evidence>
<dbReference type="SUPFAM" id="SSF51395">
    <property type="entry name" value="FMN-linked oxidoreductases"/>
    <property type="match status" value="1"/>
</dbReference>
<keyword evidence="3" id="KW-0560">Oxidoreductase</keyword>
<evidence type="ECO:0000256" key="3">
    <source>
        <dbReference type="ARBA" id="ARBA00023002"/>
    </source>
</evidence>
<dbReference type="EMBL" id="VOOR01000012">
    <property type="protein sequence ID" value="TXB64105.1"/>
    <property type="molecule type" value="Genomic_DNA"/>
</dbReference>
<dbReference type="InterPro" id="IPR045247">
    <property type="entry name" value="Oye-like"/>
</dbReference>
<dbReference type="GO" id="GO:0005829">
    <property type="term" value="C:cytosol"/>
    <property type="evidence" value="ECO:0007669"/>
    <property type="project" value="UniProtKB-ARBA"/>
</dbReference>
<feature type="domain" description="NADH:flavin oxidoreductase/NADH oxidase N-terminal" evidence="4">
    <location>
        <begin position="5"/>
        <end position="337"/>
    </location>
</feature>
<keyword evidence="6" id="KW-1185">Reference proteome</keyword>
<organism evidence="5 6">
    <name type="scientific">Phaeodactylibacter luteus</name>
    <dbReference type="NCBI Taxonomy" id="1564516"/>
    <lineage>
        <taxon>Bacteria</taxon>
        <taxon>Pseudomonadati</taxon>
        <taxon>Bacteroidota</taxon>
        <taxon>Saprospiria</taxon>
        <taxon>Saprospirales</taxon>
        <taxon>Haliscomenobacteraceae</taxon>
        <taxon>Phaeodactylibacter</taxon>
    </lineage>
</organism>